<organism evidence="1">
    <name type="scientific">marine sediment metagenome</name>
    <dbReference type="NCBI Taxonomy" id="412755"/>
    <lineage>
        <taxon>unclassified sequences</taxon>
        <taxon>metagenomes</taxon>
        <taxon>ecological metagenomes</taxon>
    </lineage>
</organism>
<gene>
    <name evidence="1" type="ORF">S01H1_00684</name>
</gene>
<dbReference type="Gene3D" id="1.10.357.10">
    <property type="entry name" value="Tetracycline Repressor, domain 2"/>
    <property type="match status" value="1"/>
</dbReference>
<accession>X0SF32</accession>
<dbReference type="SUPFAM" id="SSF48498">
    <property type="entry name" value="Tetracyclin repressor-like, C-terminal domain"/>
    <property type="match status" value="1"/>
</dbReference>
<name>X0SF32_9ZZZZ</name>
<dbReference type="AlphaFoldDB" id="X0SF32"/>
<protein>
    <recommendedName>
        <fullName evidence="2">HTH tetR-type domain-containing protein</fullName>
    </recommendedName>
</protein>
<feature type="non-terminal residue" evidence="1">
    <location>
        <position position="1"/>
    </location>
</feature>
<evidence type="ECO:0008006" key="2">
    <source>
        <dbReference type="Google" id="ProtNLM"/>
    </source>
</evidence>
<dbReference type="InterPro" id="IPR036271">
    <property type="entry name" value="Tet_transcr_reg_TetR-rel_C_sf"/>
</dbReference>
<reference evidence="1" key="1">
    <citation type="journal article" date="2014" name="Front. Microbiol.">
        <title>High frequency of phylogenetically diverse reductive dehalogenase-homologous genes in deep subseafloor sedimentary metagenomes.</title>
        <authorList>
            <person name="Kawai M."/>
            <person name="Futagami T."/>
            <person name="Toyoda A."/>
            <person name="Takaki Y."/>
            <person name="Nishi S."/>
            <person name="Hori S."/>
            <person name="Arai W."/>
            <person name="Tsubouchi T."/>
            <person name="Morono Y."/>
            <person name="Uchiyama I."/>
            <person name="Ito T."/>
            <person name="Fujiyama A."/>
            <person name="Inagaki F."/>
            <person name="Takami H."/>
        </authorList>
    </citation>
    <scope>NUCLEOTIDE SEQUENCE</scope>
    <source>
        <strain evidence="1">Expedition CK06-06</strain>
    </source>
</reference>
<comment type="caution">
    <text evidence="1">The sequence shown here is derived from an EMBL/GenBank/DDBJ whole genome shotgun (WGS) entry which is preliminary data.</text>
</comment>
<dbReference type="EMBL" id="BARS01000256">
    <property type="protein sequence ID" value="GAF74477.1"/>
    <property type="molecule type" value="Genomic_DNA"/>
</dbReference>
<proteinExistence type="predicted"/>
<sequence>TMGVSPGTLYLYVQGKAALFDLVIRDALGLVDHASPPDFPISEPPSGATLALVKPRLLEEQLVPELAEALTLDVAPDMAAEFAGVVEGLYRVMTANRDGLVVLEKSAYDWPELAEVFFEGMRRRLLADLIGYLERRIAVGQVRPLPQPRIAALEILQTLAWFCQYRQREMDLPDLDDVEVCASLVDSLSHAFLSPEFLA</sequence>
<evidence type="ECO:0000313" key="1">
    <source>
        <dbReference type="EMBL" id="GAF74477.1"/>
    </source>
</evidence>